<gene>
    <name evidence="1" type="ORF">I4F81_006071</name>
</gene>
<evidence type="ECO:0000313" key="1">
    <source>
        <dbReference type="EMBL" id="KAK1863516.1"/>
    </source>
</evidence>
<sequence>MRTWAAAEGREGSRAPWQNRGPLRPHPPQGLPRQFAAPLPQSNCVRPPHHRAPRAGAWRQRGFRHHVTAPVHAHFGSTARYTSEVRPSALQASHRGQTHHHQRREYRRGVEPVGLRLRVRQQGQCRPQIPRG</sequence>
<dbReference type="EMBL" id="CM020619">
    <property type="protein sequence ID" value="KAK1863516.1"/>
    <property type="molecule type" value="Genomic_DNA"/>
</dbReference>
<proteinExistence type="predicted"/>
<protein>
    <submittedName>
        <fullName evidence="1">Uncharacterized protein</fullName>
    </submittedName>
</protein>
<evidence type="ECO:0000313" key="2">
    <source>
        <dbReference type="Proteomes" id="UP000798662"/>
    </source>
</evidence>
<dbReference type="Proteomes" id="UP000798662">
    <property type="component" value="Chromosome 2"/>
</dbReference>
<accession>A0ACC3C0P0</accession>
<comment type="caution">
    <text evidence="1">The sequence shown here is derived from an EMBL/GenBank/DDBJ whole genome shotgun (WGS) entry which is preliminary data.</text>
</comment>
<organism evidence="1 2">
    <name type="scientific">Pyropia yezoensis</name>
    <name type="common">Susabi-nori</name>
    <name type="synonym">Porphyra yezoensis</name>
    <dbReference type="NCBI Taxonomy" id="2788"/>
    <lineage>
        <taxon>Eukaryota</taxon>
        <taxon>Rhodophyta</taxon>
        <taxon>Bangiophyceae</taxon>
        <taxon>Bangiales</taxon>
        <taxon>Bangiaceae</taxon>
        <taxon>Pyropia</taxon>
    </lineage>
</organism>
<reference evidence="1" key="1">
    <citation type="submission" date="2019-11" db="EMBL/GenBank/DDBJ databases">
        <title>Nori genome reveals adaptations in red seaweeds to the harsh intertidal environment.</title>
        <authorList>
            <person name="Wang D."/>
            <person name="Mao Y."/>
        </authorList>
    </citation>
    <scope>NUCLEOTIDE SEQUENCE</scope>
    <source>
        <tissue evidence="1">Gametophyte</tissue>
    </source>
</reference>
<name>A0ACC3C0P0_PYRYE</name>
<keyword evidence="2" id="KW-1185">Reference proteome</keyword>